<dbReference type="EMBL" id="JACHJW010000001">
    <property type="protein sequence ID" value="MBB4959071.1"/>
    <property type="molecule type" value="Genomic_DNA"/>
</dbReference>
<dbReference type="Proteomes" id="UP000578819">
    <property type="component" value="Unassembled WGS sequence"/>
</dbReference>
<reference evidence="4 5" key="1">
    <citation type="submission" date="2020-08" db="EMBL/GenBank/DDBJ databases">
        <title>Sequencing the genomes of 1000 actinobacteria strains.</title>
        <authorList>
            <person name="Klenk H.-P."/>
        </authorList>
    </citation>
    <scope>NUCLEOTIDE SEQUENCE [LARGE SCALE GENOMIC DNA]</scope>
    <source>
        <strain evidence="4 5">DSM 45886</strain>
    </source>
</reference>
<sequence length="365" mass="38332">MVAALVVVAGTTTAFAATNSSGDESGPLAGVVVPAEYRQPIVEAAKSCAALSPARLAAQLMEESRFVVRGAADGGGQGLAGLNDEAWKTWHPWPGADRLDPKANIAALAHYLCDMVGQARVAKAKGDSWQLALAGHRSGATMLRASSGTSADGDKYVKRVARYAAWYERQPYFDGVPSVGKSSDPTATPTSVATPVVTATASPSTAPSSPTDPSQPAVKPTKTTASPTRTSSPPTKPTTPPPGFTLFNDERGRCLTAFRAADGTHLGVAVCDGSAVQRWETRSDGTIRSVGLCMDVANAVTANWTPVQVAVCSGNPAQQFRINSKKQIYSPYANKCVNVHSDSGRIFVVIFSCLNQGNQYFSQRR</sequence>
<feature type="region of interest" description="Disordered" evidence="1">
    <location>
        <begin position="196"/>
        <end position="242"/>
    </location>
</feature>
<feature type="domain" description="Ricin B lectin" evidence="3">
    <location>
        <begin position="241"/>
        <end position="364"/>
    </location>
</feature>
<protein>
    <recommendedName>
        <fullName evidence="3">Ricin B lectin domain-containing protein</fullName>
    </recommendedName>
</protein>
<evidence type="ECO:0000313" key="5">
    <source>
        <dbReference type="Proteomes" id="UP000578819"/>
    </source>
</evidence>
<dbReference type="InterPro" id="IPR035992">
    <property type="entry name" value="Ricin_B-like_lectins"/>
</dbReference>
<evidence type="ECO:0000256" key="2">
    <source>
        <dbReference type="SAM" id="SignalP"/>
    </source>
</evidence>
<dbReference type="InterPro" id="IPR000772">
    <property type="entry name" value="Ricin_B_lectin"/>
</dbReference>
<keyword evidence="5" id="KW-1185">Reference proteome</keyword>
<feature type="chain" id="PRO_5031004034" description="Ricin B lectin domain-containing protein" evidence="2">
    <location>
        <begin position="17"/>
        <end position="365"/>
    </location>
</feature>
<dbReference type="InterPro" id="IPR023346">
    <property type="entry name" value="Lysozyme-like_dom_sf"/>
</dbReference>
<dbReference type="SUPFAM" id="SSF53955">
    <property type="entry name" value="Lysozyme-like"/>
    <property type="match status" value="1"/>
</dbReference>
<comment type="caution">
    <text evidence="4">The sequence shown here is derived from an EMBL/GenBank/DDBJ whole genome shotgun (WGS) entry which is preliminary data.</text>
</comment>
<feature type="signal peptide" evidence="2">
    <location>
        <begin position="1"/>
        <end position="16"/>
    </location>
</feature>
<evidence type="ECO:0000256" key="1">
    <source>
        <dbReference type="SAM" id="MobiDB-lite"/>
    </source>
</evidence>
<dbReference type="AlphaFoldDB" id="A0A7W7WPB9"/>
<accession>A0A7W7WPB9</accession>
<proteinExistence type="predicted"/>
<dbReference type="PROSITE" id="PS50231">
    <property type="entry name" value="RICIN_B_LECTIN"/>
    <property type="match status" value="1"/>
</dbReference>
<dbReference type="SMART" id="SM00458">
    <property type="entry name" value="RICIN"/>
    <property type="match status" value="1"/>
</dbReference>
<dbReference type="Gene3D" id="2.80.10.50">
    <property type="match status" value="1"/>
</dbReference>
<dbReference type="Pfam" id="PF00652">
    <property type="entry name" value="Ricin_B_lectin"/>
    <property type="match status" value="1"/>
</dbReference>
<gene>
    <name evidence="4" type="ORF">FHR38_002804</name>
</gene>
<organism evidence="4 5">
    <name type="scientific">Micromonospora polyrhachis</name>
    <dbReference type="NCBI Taxonomy" id="1282883"/>
    <lineage>
        <taxon>Bacteria</taxon>
        <taxon>Bacillati</taxon>
        <taxon>Actinomycetota</taxon>
        <taxon>Actinomycetes</taxon>
        <taxon>Micromonosporales</taxon>
        <taxon>Micromonosporaceae</taxon>
        <taxon>Micromonospora</taxon>
    </lineage>
</organism>
<feature type="compositionally biased region" description="Low complexity" evidence="1">
    <location>
        <begin position="196"/>
        <end position="233"/>
    </location>
</feature>
<evidence type="ECO:0000313" key="4">
    <source>
        <dbReference type="EMBL" id="MBB4959071.1"/>
    </source>
</evidence>
<name>A0A7W7WPB9_9ACTN</name>
<dbReference type="Gene3D" id="1.10.530.10">
    <property type="match status" value="1"/>
</dbReference>
<evidence type="ECO:0000259" key="3">
    <source>
        <dbReference type="SMART" id="SM00458"/>
    </source>
</evidence>
<dbReference type="SUPFAM" id="SSF50370">
    <property type="entry name" value="Ricin B-like lectins"/>
    <property type="match status" value="1"/>
</dbReference>
<keyword evidence="2" id="KW-0732">Signal</keyword>